<dbReference type="EMBL" id="NNAY01001895">
    <property type="protein sequence ID" value="OXU22623.1"/>
    <property type="molecule type" value="Genomic_DNA"/>
</dbReference>
<sequence length="63" mass="6907">MTITLPPLEKDNQPPPPNPLNVLNLLLSKLKAMETTDATGAGEVTEVDVELCNKIYFILNPCK</sequence>
<reference evidence="1 2" key="1">
    <citation type="journal article" date="2017" name="Curr. Biol.">
        <title>The Evolution of Venom by Co-option of Single-Copy Genes.</title>
        <authorList>
            <person name="Martinson E.O."/>
            <person name="Mrinalini"/>
            <person name="Kelkar Y.D."/>
            <person name="Chang C.H."/>
            <person name="Werren J.H."/>
        </authorList>
    </citation>
    <scope>NUCLEOTIDE SEQUENCE [LARGE SCALE GENOMIC DNA]</scope>
    <source>
        <strain evidence="1 2">Alberta</strain>
        <tissue evidence="1">Whole body</tissue>
    </source>
</reference>
<protein>
    <submittedName>
        <fullName evidence="1">Uncharacterized protein</fullName>
    </submittedName>
</protein>
<dbReference type="AlphaFoldDB" id="A0A232EWB2"/>
<proteinExistence type="predicted"/>
<comment type="caution">
    <text evidence="1">The sequence shown here is derived from an EMBL/GenBank/DDBJ whole genome shotgun (WGS) entry which is preliminary data.</text>
</comment>
<organism evidence="1 2">
    <name type="scientific">Trichomalopsis sarcophagae</name>
    <dbReference type="NCBI Taxonomy" id="543379"/>
    <lineage>
        <taxon>Eukaryota</taxon>
        <taxon>Metazoa</taxon>
        <taxon>Ecdysozoa</taxon>
        <taxon>Arthropoda</taxon>
        <taxon>Hexapoda</taxon>
        <taxon>Insecta</taxon>
        <taxon>Pterygota</taxon>
        <taxon>Neoptera</taxon>
        <taxon>Endopterygota</taxon>
        <taxon>Hymenoptera</taxon>
        <taxon>Apocrita</taxon>
        <taxon>Proctotrupomorpha</taxon>
        <taxon>Chalcidoidea</taxon>
        <taxon>Pteromalidae</taxon>
        <taxon>Pteromalinae</taxon>
        <taxon>Trichomalopsis</taxon>
    </lineage>
</organism>
<evidence type="ECO:0000313" key="1">
    <source>
        <dbReference type="EMBL" id="OXU22623.1"/>
    </source>
</evidence>
<evidence type="ECO:0000313" key="2">
    <source>
        <dbReference type="Proteomes" id="UP000215335"/>
    </source>
</evidence>
<accession>A0A232EWB2</accession>
<gene>
    <name evidence="1" type="ORF">TSAR_001354</name>
</gene>
<dbReference type="Proteomes" id="UP000215335">
    <property type="component" value="Unassembled WGS sequence"/>
</dbReference>
<dbReference type="OrthoDB" id="7701251at2759"/>
<keyword evidence="2" id="KW-1185">Reference proteome</keyword>
<name>A0A232EWB2_9HYME</name>